<evidence type="ECO:0000256" key="5">
    <source>
        <dbReference type="ARBA" id="ARBA00022692"/>
    </source>
</evidence>
<evidence type="ECO:0000313" key="11">
    <source>
        <dbReference type="EMBL" id="TWU25371.1"/>
    </source>
</evidence>
<dbReference type="AlphaFoldDB" id="A0A5C6CPQ0"/>
<dbReference type="InterPro" id="IPR022689">
    <property type="entry name" value="Iron_dep_repressor"/>
</dbReference>
<keyword evidence="3 8" id="KW-0813">Transport</keyword>
<dbReference type="Pfam" id="PF00950">
    <property type="entry name" value="ABC-3"/>
    <property type="match status" value="1"/>
</dbReference>
<evidence type="ECO:0000256" key="4">
    <source>
        <dbReference type="ARBA" id="ARBA00022475"/>
    </source>
</evidence>
<dbReference type="RefSeq" id="WP_146594000.1">
    <property type="nucleotide sequence ID" value="NZ_SJPT01000002.1"/>
</dbReference>
<comment type="caution">
    <text evidence="11">The sequence shown here is derived from an EMBL/GenBank/DDBJ whole genome shotgun (WGS) entry which is preliminary data.</text>
</comment>
<dbReference type="InterPro" id="IPR037294">
    <property type="entry name" value="ABC_BtuC-like"/>
</dbReference>
<sequence>MNAVAILSVGVLAAGNFPFAQVVAAQSITDRRLQWPSWEQWTELLLLQQYNTRVVILGVALLGCAAGMVGSFTLLRKRALMGDALSHATLPGIVLAFLIATWVGADGKSLPILLSGATITGLLGLAVILLLRHATRLKEDTALGAVLSVFFGGGMALLGVSQQMQQGHVAGLESFIYGKTASMGLQDVRLIGFVAAGCIGACLLLFKEFKLLCFDEGFAGARGFPTIRLDIALMGLVVTVCIVGLQAVGLILVIALLIIPAAAARFWTEKLWAMFLISGLIGAISGMLGGGVSALFSRLPSGAMIVLVCTAFFLLSMLLGTSRGVLVRSLRRRRLNRAIDRQHLLRAAFELSEAESAQKPDIKFAELLDQRSWSPRRLRRAIRRARRSGMLLQIGERIGLTKAGFAEAARLTRQHRLWELFLITYADVAPSRVDRQADAIEHVLEPELVRELEAMLDRQDTLVPPSPHPLTEVS</sequence>
<dbReference type="EMBL" id="SJPT01000002">
    <property type="protein sequence ID" value="TWU25371.1"/>
    <property type="molecule type" value="Genomic_DNA"/>
</dbReference>
<evidence type="ECO:0000256" key="6">
    <source>
        <dbReference type="ARBA" id="ARBA00022989"/>
    </source>
</evidence>
<evidence type="ECO:0000256" key="9">
    <source>
        <dbReference type="SAM" id="Phobius"/>
    </source>
</evidence>
<accession>A0A5C6CPQ0</accession>
<dbReference type="GO" id="GO:0055085">
    <property type="term" value="P:transmembrane transport"/>
    <property type="evidence" value="ECO:0007669"/>
    <property type="project" value="InterPro"/>
</dbReference>
<evidence type="ECO:0000259" key="10">
    <source>
        <dbReference type="Pfam" id="PF02742"/>
    </source>
</evidence>
<comment type="similarity">
    <text evidence="2 8">Belongs to the ABC-3 integral membrane protein family.</text>
</comment>
<dbReference type="OrthoDB" id="9788905at2"/>
<feature type="domain" description="Iron dependent repressor metal binding and dimerisation" evidence="10">
    <location>
        <begin position="401"/>
        <end position="458"/>
    </location>
</feature>
<dbReference type="Pfam" id="PF02742">
    <property type="entry name" value="Fe_dep_repr_C"/>
    <property type="match status" value="1"/>
</dbReference>
<dbReference type="SUPFAM" id="SSF81345">
    <property type="entry name" value="ABC transporter involved in vitamin B12 uptake, BtuC"/>
    <property type="match status" value="1"/>
</dbReference>
<evidence type="ECO:0000256" key="3">
    <source>
        <dbReference type="ARBA" id="ARBA00022448"/>
    </source>
</evidence>
<feature type="transmembrane region" description="Helical" evidence="9">
    <location>
        <begin position="271"/>
        <end position="296"/>
    </location>
</feature>
<dbReference type="SMART" id="SM00529">
    <property type="entry name" value="HTH_DTXR"/>
    <property type="match status" value="1"/>
</dbReference>
<feature type="transmembrane region" description="Helical" evidence="9">
    <location>
        <begin position="302"/>
        <end position="326"/>
    </location>
</feature>
<dbReference type="GO" id="GO:0010043">
    <property type="term" value="P:response to zinc ion"/>
    <property type="evidence" value="ECO:0007669"/>
    <property type="project" value="TreeGrafter"/>
</dbReference>
<evidence type="ECO:0000256" key="7">
    <source>
        <dbReference type="ARBA" id="ARBA00023136"/>
    </source>
</evidence>
<dbReference type="InterPro" id="IPR001626">
    <property type="entry name" value="ABC_TroCD"/>
</dbReference>
<name>A0A5C6CPQ0_9BACT</name>
<evidence type="ECO:0000256" key="8">
    <source>
        <dbReference type="RuleBase" id="RU003943"/>
    </source>
</evidence>
<keyword evidence="12" id="KW-1185">Reference proteome</keyword>
<feature type="transmembrane region" description="Helical" evidence="9">
    <location>
        <begin position="188"/>
        <end position="206"/>
    </location>
</feature>
<dbReference type="InterPro" id="IPR001367">
    <property type="entry name" value="Fe_dep_repressor"/>
</dbReference>
<evidence type="ECO:0000256" key="2">
    <source>
        <dbReference type="ARBA" id="ARBA00008034"/>
    </source>
</evidence>
<dbReference type="GO" id="GO:0003700">
    <property type="term" value="F:DNA-binding transcription factor activity"/>
    <property type="evidence" value="ECO:0007669"/>
    <property type="project" value="InterPro"/>
</dbReference>
<dbReference type="Gene3D" id="1.10.10.10">
    <property type="entry name" value="Winged helix-like DNA-binding domain superfamily/Winged helix DNA-binding domain"/>
    <property type="match status" value="1"/>
</dbReference>
<proteinExistence type="inferred from homology"/>
<dbReference type="Gene3D" id="1.10.3470.10">
    <property type="entry name" value="ABC transporter involved in vitamin B12 uptake, BtuC"/>
    <property type="match status" value="1"/>
</dbReference>
<organism evidence="11 12">
    <name type="scientific">Novipirellula galeiformis</name>
    <dbReference type="NCBI Taxonomy" id="2528004"/>
    <lineage>
        <taxon>Bacteria</taxon>
        <taxon>Pseudomonadati</taxon>
        <taxon>Planctomycetota</taxon>
        <taxon>Planctomycetia</taxon>
        <taxon>Pirellulales</taxon>
        <taxon>Pirellulaceae</taxon>
        <taxon>Novipirellula</taxon>
    </lineage>
</organism>
<evidence type="ECO:0000256" key="1">
    <source>
        <dbReference type="ARBA" id="ARBA00004651"/>
    </source>
</evidence>
<feature type="transmembrane region" description="Helical" evidence="9">
    <location>
        <begin position="231"/>
        <end position="259"/>
    </location>
</feature>
<dbReference type="InterPro" id="IPR036421">
    <property type="entry name" value="Fe_dep_repressor_sf"/>
</dbReference>
<dbReference type="GO" id="GO:0043190">
    <property type="term" value="C:ATP-binding cassette (ABC) transporter complex"/>
    <property type="evidence" value="ECO:0007669"/>
    <property type="project" value="InterPro"/>
</dbReference>
<keyword evidence="7 9" id="KW-0472">Membrane</keyword>
<dbReference type="SUPFAM" id="SSF47979">
    <property type="entry name" value="Iron-dependent repressor protein, dimerization domain"/>
    <property type="match status" value="1"/>
</dbReference>
<comment type="subcellular location">
    <subcellularLocation>
        <location evidence="1 8">Cell membrane</location>
        <topology evidence="1 8">Multi-pass membrane protein</topology>
    </subcellularLocation>
</comment>
<keyword evidence="4" id="KW-1003">Cell membrane</keyword>
<dbReference type="GO" id="GO:0046983">
    <property type="term" value="F:protein dimerization activity"/>
    <property type="evidence" value="ECO:0007669"/>
    <property type="project" value="InterPro"/>
</dbReference>
<dbReference type="Proteomes" id="UP000316304">
    <property type="component" value="Unassembled WGS sequence"/>
</dbReference>
<dbReference type="PANTHER" id="PTHR30477">
    <property type="entry name" value="ABC-TRANSPORTER METAL-BINDING PROTEIN"/>
    <property type="match status" value="1"/>
</dbReference>
<dbReference type="GO" id="GO:0046914">
    <property type="term" value="F:transition metal ion binding"/>
    <property type="evidence" value="ECO:0007669"/>
    <property type="project" value="InterPro"/>
</dbReference>
<feature type="transmembrane region" description="Helical" evidence="9">
    <location>
        <begin position="87"/>
        <end position="105"/>
    </location>
</feature>
<keyword evidence="6 9" id="KW-1133">Transmembrane helix</keyword>
<dbReference type="PANTHER" id="PTHR30477:SF3">
    <property type="entry name" value="METAL TRANSPORT SYSTEM MEMBRANE PROTEIN CT_069-RELATED"/>
    <property type="match status" value="1"/>
</dbReference>
<feature type="transmembrane region" description="Helical" evidence="9">
    <location>
        <begin position="111"/>
        <end position="131"/>
    </location>
</feature>
<reference evidence="11 12" key="1">
    <citation type="submission" date="2019-02" db="EMBL/GenBank/DDBJ databases">
        <title>Deep-cultivation of Planctomycetes and their phenomic and genomic characterization uncovers novel biology.</title>
        <authorList>
            <person name="Wiegand S."/>
            <person name="Jogler M."/>
            <person name="Boedeker C."/>
            <person name="Pinto D."/>
            <person name="Vollmers J."/>
            <person name="Rivas-Marin E."/>
            <person name="Kohn T."/>
            <person name="Peeters S.H."/>
            <person name="Heuer A."/>
            <person name="Rast P."/>
            <person name="Oberbeckmann S."/>
            <person name="Bunk B."/>
            <person name="Jeske O."/>
            <person name="Meyerdierks A."/>
            <person name="Storesund J.E."/>
            <person name="Kallscheuer N."/>
            <person name="Luecker S."/>
            <person name="Lage O.M."/>
            <person name="Pohl T."/>
            <person name="Merkel B.J."/>
            <person name="Hornburger P."/>
            <person name="Mueller R.-W."/>
            <person name="Bruemmer F."/>
            <person name="Labrenz M."/>
            <person name="Spormann A.M."/>
            <person name="Op Den Camp H."/>
            <person name="Overmann J."/>
            <person name="Amann R."/>
            <person name="Jetten M.S.M."/>
            <person name="Mascher T."/>
            <person name="Medema M.H."/>
            <person name="Devos D.P."/>
            <person name="Kaster A.-K."/>
            <person name="Ovreas L."/>
            <person name="Rohde M."/>
            <person name="Galperin M.Y."/>
            <person name="Jogler C."/>
        </authorList>
    </citation>
    <scope>NUCLEOTIDE SEQUENCE [LARGE SCALE GENOMIC DNA]</scope>
    <source>
        <strain evidence="11 12">Pla52o</strain>
    </source>
</reference>
<protein>
    <submittedName>
        <fullName evidence="11">Manganese transport system membrane protein MntB</fullName>
    </submittedName>
</protein>
<keyword evidence="5 8" id="KW-0812">Transmembrane</keyword>
<evidence type="ECO:0000313" key="12">
    <source>
        <dbReference type="Proteomes" id="UP000316304"/>
    </source>
</evidence>
<gene>
    <name evidence="11" type="primary">mntB_2</name>
    <name evidence="11" type="ORF">Pla52o_16720</name>
</gene>
<feature type="transmembrane region" description="Helical" evidence="9">
    <location>
        <begin position="54"/>
        <end position="75"/>
    </location>
</feature>
<dbReference type="InterPro" id="IPR036388">
    <property type="entry name" value="WH-like_DNA-bd_sf"/>
</dbReference>